<accession>A0A7R8UYX6</accession>
<name>A0A7R8UYX6_HERIL</name>
<dbReference type="Proteomes" id="UP000594454">
    <property type="component" value="Chromosome 4"/>
</dbReference>
<keyword evidence="2" id="KW-1185">Reference proteome</keyword>
<dbReference type="AlphaFoldDB" id="A0A7R8UYX6"/>
<organism evidence="1 2">
    <name type="scientific">Hermetia illucens</name>
    <name type="common">Black soldier fly</name>
    <dbReference type="NCBI Taxonomy" id="343691"/>
    <lineage>
        <taxon>Eukaryota</taxon>
        <taxon>Metazoa</taxon>
        <taxon>Ecdysozoa</taxon>
        <taxon>Arthropoda</taxon>
        <taxon>Hexapoda</taxon>
        <taxon>Insecta</taxon>
        <taxon>Pterygota</taxon>
        <taxon>Neoptera</taxon>
        <taxon>Endopterygota</taxon>
        <taxon>Diptera</taxon>
        <taxon>Brachycera</taxon>
        <taxon>Stratiomyomorpha</taxon>
        <taxon>Stratiomyidae</taxon>
        <taxon>Hermetiinae</taxon>
        <taxon>Hermetia</taxon>
    </lineage>
</organism>
<evidence type="ECO:0000313" key="2">
    <source>
        <dbReference type="Proteomes" id="UP000594454"/>
    </source>
</evidence>
<dbReference type="InParanoid" id="A0A7R8UYX6"/>
<proteinExistence type="predicted"/>
<protein>
    <submittedName>
        <fullName evidence="1">Uncharacterized protein</fullName>
    </submittedName>
</protein>
<dbReference type="EMBL" id="LR899012">
    <property type="protein sequence ID" value="CAD7089151.1"/>
    <property type="molecule type" value="Genomic_DNA"/>
</dbReference>
<sequence length="94" mass="10773">MESGSLKGSKIAQSSFSRGFTENAMTAGKYRLDRLSFKVSFHQNGLELGRHNGHYITDNELWSPFVITKPRRCSYIPLQSTNQAKSNSQEHFYR</sequence>
<gene>
    <name evidence="1" type="ORF">HERILL_LOCUS11724</name>
</gene>
<reference evidence="1 2" key="1">
    <citation type="submission" date="2020-11" db="EMBL/GenBank/DDBJ databases">
        <authorList>
            <person name="Wallbank WR R."/>
            <person name="Pardo Diaz C."/>
            <person name="Kozak K."/>
            <person name="Martin S."/>
            <person name="Jiggins C."/>
            <person name="Moest M."/>
            <person name="Warren A I."/>
            <person name="Generalovic N T."/>
            <person name="Byers J.R.P. K."/>
            <person name="Montejo-Kovacevich G."/>
            <person name="Yen C E."/>
        </authorList>
    </citation>
    <scope>NUCLEOTIDE SEQUENCE [LARGE SCALE GENOMIC DNA]</scope>
</reference>
<evidence type="ECO:0000313" key="1">
    <source>
        <dbReference type="EMBL" id="CAD7089151.1"/>
    </source>
</evidence>